<evidence type="ECO:0000256" key="4">
    <source>
        <dbReference type="SAM" id="Phobius"/>
    </source>
</evidence>
<proteinExistence type="predicted"/>
<feature type="region of interest" description="Disordered" evidence="3">
    <location>
        <begin position="900"/>
        <end position="931"/>
    </location>
</feature>
<dbReference type="SUPFAM" id="SSF50998">
    <property type="entry name" value="Quinoprotein alcohol dehydrogenase-like"/>
    <property type="match status" value="1"/>
</dbReference>
<gene>
    <name evidence="6" type="ORF">BJ958_005334</name>
</gene>
<keyword evidence="4" id="KW-0472">Membrane</keyword>
<dbReference type="SUPFAM" id="SSF49265">
    <property type="entry name" value="Fibronectin type III"/>
    <property type="match status" value="2"/>
</dbReference>
<feature type="domain" description="Fibronectin type-III" evidence="5">
    <location>
        <begin position="1511"/>
        <end position="1602"/>
    </location>
</feature>
<accession>A0A852RTE2</accession>
<comment type="caution">
    <text evidence="6">The sequence shown here is derived from an EMBL/GenBank/DDBJ whole genome shotgun (WGS) entry which is preliminary data.</text>
</comment>
<dbReference type="CDD" id="cd00063">
    <property type="entry name" value="FN3"/>
    <property type="match status" value="2"/>
</dbReference>
<evidence type="ECO:0000256" key="3">
    <source>
        <dbReference type="SAM" id="MobiDB-lite"/>
    </source>
</evidence>
<sequence>MAIVSLRRPRAYVRRHRTSLASWTALAAVGGGLLVYAIGSEGQTVHRAELNDGGVWVTNQEEHAIGRQNMPVEQLDAYVDAGANALPDVLQDGSAVVSVDGSVLTPVNVATGRAVPDSAVNAAGPASLAGGSLAAVDPDKGKVWATRVDADGGVPSLSELNAESDPRAAVGADAKVLASTTGTVYAASGATGKVVEMVPKGTGFAKAAAVAVEKPKGGVAGITAVGGTPVVLDGTGRLLIPGTGAVELADATAVKEGQVLLQQPGSASDEVMVATDSGLVAVGLGDGKVRRIDIGSGQPVAPVRMGPCVFGVWAQDAAGQAGMACDGADPEGPNSFELTPAAELVFRTNRNQLVLNDVRTGAVWSMNAAQPVQIADWQAIKPQQPKDSQDDEKKTDSEQVRQAPQAKTDNLGARAGGTTVLHVLDNDLVSGGGVLTVTKVTPPADKTVQVQVSPDRQSVLLTLPPSGPGNLTFGYSISDGSGGKDSTADGTVNIDVKATSDPGSAAPTLRKDAVPTTYPMSARGHVEFSVLADWRDEQYGDPVSLDGIRNAPKDIQTSVTADGLIRVQGAGAAGQVRLPYEVSTGGQAKASGYVVLDILPKDSLKAVSPQALPDVVSGEAGGPISVLPLDNDIPGADPGDAQARLTLAGRVAPTRGLDVATDLESGRVTVRAQRPGTYQLTYAAGFGAAARSNGKITVVVDPASDKGDLPIAAPDSTTVHGAAPIVVDVLANDYDPKGRMLAVQQASAVDPDSGLEVAVVDGRWLRISGPVGMPPGQRVEYTVSNGSGAAKSTVAVTQKDPIPPEQNIPIPTDDEVVVRVGDSAVVPVLDNDSTPGGDPVGLRILPSEGLPLGELPVDRPIGRAFVSGRNVRYVAPAAGKVDGPTDVVVQYVVQNEADPSIPSATGTLRVTVNPEPTDESPNQPPTPRSIEGRVVQGDQVTLRPPLTGNDPDGDSITIVGIDKAPTLGRLLSFGADSMVYQAFPGSQGTDEFTFRVQDRYGAVAVGSARVAVTPAGAPQAPVAVNDVVVAAPGRKVEVDVLANDLRTPGTGLELLPLEAAPDGVSIDEKTALVRATASDNTRKALVVPYRVTTGFEESSAELSIRSVEGYNNPPVVEDAYARPEGNSAEVVVDVLASAYDIDGEGRPVQVESASDMTFSKSGKVTIPVGEAPQVVPFTVVDGEGATATASIYVPALPKDTPYLKPGAEIRLDPGETKEVPISDLVVDPEGQEVHLTLADKIVGAPAGKLQATAPDSDQTLVVSATKDAYGPGAVTFEVADGKDLATAHLATLAVPVTIGSGDPVLNCPQEPIVVVQGGVSRSVDIGSVCHVWAADPTDAEDVDYTADWADGQKPADVTVIADGGRVKLTAGVKAAQDATGVLEIGARGVEIRDNAGRKPTLPVRVVLAGPPSLRPMTAEGEAGKAVSVDVASYARSPFGSNAKWALVGGVEKVGTPAGGSATTSISGTTVSMTPSAFGVYTFRVTLADDGAVKGSTRPRATALITLSVVSEPGDITDLHTDGTTYSEQVKLLWSPPSANGGTINGYTVSYGGGTTSCPSNACTISGLKNGKDYTFTVVAHNQYGDSKPSNAVTAKPDRVPDAVTGLTVTKQHDREVELSWSPPADQSYSAIKEYRISWPGAGAIQAVPSGARSYTAKIPDNGQNVTFEVWAYNEQGDGPKSSVTGMGAGKPEVPALNPPQTSDTAGRANKAVTISWGAVGANGPDPVQYEVTRTAGGSSKVVCSWITATSCADTLGNDGTVYSYVVRARNAEATSGRGDAPDLHTSATSAPKTVEAAAVPETVTGMNVVATGTNQQVRATFNVGASHGKTNKIECQPGCGSLSPTTVGTGGQSGVTFTVNAGANGSTAVVRVRTCNGAADSALACSPWVQDSTTPFGPLGNPSISVSTSDQCFNFTGSADANGKQATVTVSTSGYSRSWSGNGTIGYSGQYCPGYDQTRNFTVKFDDSPATTEQNQDRGSQQTSSGNKTTPSPPARVTVSKGANRVVAVGSPVCKVSPGCPSIIVTTADFTSTAHCAVTAGTYGTDFAGYERWDQGANETRNTGLVQQNGWVTVTCTDNQGHQASGTGSLN</sequence>
<dbReference type="PROSITE" id="PS50853">
    <property type="entry name" value="FN3"/>
    <property type="match status" value="2"/>
</dbReference>
<organism evidence="6 7">
    <name type="scientific">Nocardioides kongjuensis</name>
    <dbReference type="NCBI Taxonomy" id="349522"/>
    <lineage>
        <taxon>Bacteria</taxon>
        <taxon>Bacillati</taxon>
        <taxon>Actinomycetota</taxon>
        <taxon>Actinomycetes</taxon>
        <taxon>Propionibacteriales</taxon>
        <taxon>Nocardioidaceae</taxon>
        <taxon>Nocardioides</taxon>
    </lineage>
</organism>
<dbReference type="InterPro" id="IPR013783">
    <property type="entry name" value="Ig-like_fold"/>
</dbReference>
<evidence type="ECO:0000256" key="2">
    <source>
        <dbReference type="ARBA" id="ARBA00023326"/>
    </source>
</evidence>
<reference evidence="6 7" key="1">
    <citation type="submission" date="2020-07" db="EMBL/GenBank/DDBJ databases">
        <title>Sequencing the genomes of 1000 actinobacteria strains.</title>
        <authorList>
            <person name="Klenk H.-P."/>
        </authorList>
    </citation>
    <scope>NUCLEOTIDE SEQUENCE [LARGE SCALE GENOMIC DNA]</scope>
    <source>
        <strain evidence="6 7">DSM 19082</strain>
    </source>
</reference>
<evidence type="ECO:0000259" key="5">
    <source>
        <dbReference type="PROSITE" id="PS50853"/>
    </source>
</evidence>
<dbReference type="RefSeq" id="WP_179729783.1">
    <property type="nucleotide sequence ID" value="NZ_BAABEF010000001.1"/>
</dbReference>
<keyword evidence="2" id="KW-0624">Polysaccharide degradation</keyword>
<keyword evidence="1" id="KW-0326">Glycosidase</keyword>
<dbReference type="Proteomes" id="UP000582231">
    <property type="component" value="Unassembled WGS sequence"/>
</dbReference>
<keyword evidence="4" id="KW-1133">Transmembrane helix</keyword>
<dbReference type="GO" id="GO:0016798">
    <property type="term" value="F:hydrolase activity, acting on glycosyl bonds"/>
    <property type="evidence" value="ECO:0007669"/>
    <property type="project" value="UniProtKB-KW"/>
</dbReference>
<feature type="region of interest" description="Disordered" evidence="3">
    <location>
        <begin position="381"/>
        <end position="413"/>
    </location>
</feature>
<feature type="compositionally biased region" description="Basic and acidic residues" evidence="3">
    <location>
        <begin position="387"/>
        <end position="399"/>
    </location>
</feature>
<feature type="transmembrane region" description="Helical" evidence="4">
    <location>
        <begin position="20"/>
        <end position="39"/>
    </location>
</feature>
<dbReference type="Pfam" id="PF17963">
    <property type="entry name" value="Big_9"/>
    <property type="match status" value="3"/>
</dbReference>
<dbReference type="InterPro" id="IPR036116">
    <property type="entry name" value="FN3_sf"/>
</dbReference>
<dbReference type="PANTHER" id="PTHR46957:SF3">
    <property type="entry name" value="CYTOKINE RECEPTOR"/>
    <property type="match status" value="1"/>
</dbReference>
<dbReference type="InterPro" id="IPR003961">
    <property type="entry name" value="FN3_dom"/>
</dbReference>
<feature type="compositionally biased region" description="Polar residues" evidence="3">
    <location>
        <begin position="1969"/>
        <end position="1990"/>
    </location>
</feature>
<keyword evidence="1" id="KW-0378">Hydrolase</keyword>
<dbReference type="GO" id="GO:0016020">
    <property type="term" value="C:membrane"/>
    <property type="evidence" value="ECO:0007669"/>
    <property type="project" value="UniProtKB-SubCell"/>
</dbReference>
<evidence type="ECO:0000313" key="6">
    <source>
        <dbReference type="EMBL" id="NYD33788.1"/>
    </source>
</evidence>
<evidence type="ECO:0000256" key="1">
    <source>
        <dbReference type="ARBA" id="ARBA00023295"/>
    </source>
</evidence>
<dbReference type="Gene3D" id="2.60.40.10">
    <property type="entry name" value="Immunoglobulins"/>
    <property type="match status" value="3"/>
</dbReference>
<dbReference type="InterPro" id="IPR050713">
    <property type="entry name" value="RTP_Phos/Ushers"/>
</dbReference>
<dbReference type="PANTHER" id="PTHR46957">
    <property type="entry name" value="CYTOKINE RECEPTOR"/>
    <property type="match status" value="1"/>
</dbReference>
<dbReference type="EMBL" id="JACCBF010000001">
    <property type="protein sequence ID" value="NYD33788.1"/>
    <property type="molecule type" value="Genomic_DNA"/>
</dbReference>
<protein>
    <submittedName>
        <fullName evidence="6">Fibronectin type 3 domain-containing protein</fullName>
    </submittedName>
</protein>
<dbReference type="Pfam" id="PF00041">
    <property type="entry name" value="fn3"/>
    <property type="match status" value="2"/>
</dbReference>
<feature type="domain" description="Fibronectin type-III" evidence="5">
    <location>
        <begin position="1603"/>
        <end position="1692"/>
    </location>
</feature>
<name>A0A852RTE2_9ACTN</name>
<dbReference type="InterPro" id="IPR011047">
    <property type="entry name" value="Quinoprotein_ADH-like_sf"/>
</dbReference>
<keyword evidence="7" id="KW-1185">Reference proteome</keyword>
<keyword evidence="4" id="KW-0812">Transmembrane</keyword>
<keyword evidence="2" id="KW-0119">Carbohydrate metabolism</keyword>
<dbReference type="SMART" id="SM00060">
    <property type="entry name" value="FN3"/>
    <property type="match status" value="4"/>
</dbReference>
<feature type="region of interest" description="Disordered" evidence="3">
    <location>
        <begin position="1967"/>
        <end position="1997"/>
    </location>
</feature>
<evidence type="ECO:0000313" key="7">
    <source>
        <dbReference type="Proteomes" id="UP000582231"/>
    </source>
</evidence>
<dbReference type="GO" id="GO:0000272">
    <property type="term" value="P:polysaccharide catabolic process"/>
    <property type="evidence" value="ECO:0007669"/>
    <property type="project" value="UniProtKB-KW"/>
</dbReference>